<keyword evidence="2" id="KW-1185">Reference proteome</keyword>
<name>A0A8S1RQ99_9CILI</name>
<organism evidence="1 2">
    <name type="scientific">Paramecium sonneborni</name>
    <dbReference type="NCBI Taxonomy" id="65129"/>
    <lineage>
        <taxon>Eukaryota</taxon>
        <taxon>Sar</taxon>
        <taxon>Alveolata</taxon>
        <taxon>Ciliophora</taxon>
        <taxon>Intramacronucleata</taxon>
        <taxon>Oligohymenophorea</taxon>
        <taxon>Peniculida</taxon>
        <taxon>Parameciidae</taxon>
        <taxon>Paramecium</taxon>
    </lineage>
</organism>
<accession>A0A8S1RQ99</accession>
<dbReference type="OrthoDB" id="10688904at2759"/>
<gene>
    <name evidence="1" type="ORF">PSON_ATCC_30995.1.T2050025</name>
</gene>
<proteinExistence type="predicted"/>
<dbReference type="AlphaFoldDB" id="A0A8S1RQ99"/>
<comment type="caution">
    <text evidence="1">The sequence shown here is derived from an EMBL/GenBank/DDBJ whole genome shotgun (WGS) entry which is preliminary data.</text>
</comment>
<reference evidence="1" key="1">
    <citation type="submission" date="2021-01" db="EMBL/GenBank/DDBJ databases">
        <authorList>
            <consortium name="Genoscope - CEA"/>
            <person name="William W."/>
        </authorList>
    </citation>
    <scope>NUCLEOTIDE SEQUENCE</scope>
</reference>
<evidence type="ECO:0000313" key="1">
    <source>
        <dbReference type="EMBL" id="CAD8129055.1"/>
    </source>
</evidence>
<dbReference type="EMBL" id="CAJJDN010000205">
    <property type="protein sequence ID" value="CAD8129055.1"/>
    <property type="molecule type" value="Genomic_DNA"/>
</dbReference>
<evidence type="ECO:0000313" key="2">
    <source>
        <dbReference type="Proteomes" id="UP000692954"/>
    </source>
</evidence>
<protein>
    <submittedName>
        <fullName evidence="1">Uncharacterized protein</fullName>
    </submittedName>
</protein>
<sequence length="116" mass="14044">MGYQISQIWRIQINVNINYQQQYQKNCGGGSYDQEGNQKKIGKWVELDEGFNIQKKVTYVGEYDMNGMKVGRWDIVFKDELEKKYQEIQYDFDANQIDRWKTNREKHIQEYKQMQA</sequence>
<dbReference type="Proteomes" id="UP000692954">
    <property type="component" value="Unassembled WGS sequence"/>
</dbReference>